<comment type="caution">
    <text evidence="1">The sequence shown here is derived from an EMBL/GenBank/DDBJ whole genome shotgun (WGS) entry which is preliminary data.</text>
</comment>
<dbReference type="InterPro" id="IPR027417">
    <property type="entry name" value="P-loop_NTPase"/>
</dbReference>
<accession>A0A9N9PCT5</accession>
<dbReference type="SUPFAM" id="SSF52540">
    <property type="entry name" value="P-loop containing nucleoside triphosphate hydrolases"/>
    <property type="match status" value="1"/>
</dbReference>
<reference evidence="1" key="1">
    <citation type="submission" date="2021-06" db="EMBL/GenBank/DDBJ databases">
        <authorList>
            <person name="Kallberg Y."/>
            <person name="Tangrot J."/>
            <person name="Rosling A."/>
        </authorList>
    </citation>
    <scope>NUCLEOTIDE SEQUENCE</scope>
    <source>
        <strain evidence="1">IN212</strain>
    </source>
</reference>
<dbReference type="Gene3D" id="3.40.50.300">
    <property type="entry name" value="P-loop containing nucleotide triphosphate hydrolases"/>
    <property type="match status" value="1"/>
</dbReference>
<keyword evidence="2" id="KW-1185">Reference proteome</keyword>
<proteinExistence type="predicted"/>
<feature type="non-terminal residue" evidence="1">
    <location>
        <position position="1"/>
    </location>
</feature>
<dbReference type="AlphaFoldDB" id="A0A9N9PCT5"/>
<organism evidence="1 2">
    <name type="scientific">Racocetra fulgida</name>
    <dbReference type="NCBI Taxonomy" id="60492"/>
    <lineage>
        <taxon>Eukaryota</taxon>
        <taxon>Fungi</taxon>
        <taxon>Fungi incertae sedis</taxon>
        <taxon>Mucoromycota</taxon>
        <taxon>Glomeromycotina</taxon>
        <taxon>Glomeromycetes</taxon>
        <taxon>Diversisporales</taxon>
        <taxon>Gigasporaceae</taxon>
        <taxon>Racocetra</taxon>
    </lineage>
</organism>
<gene>
    <name evidence="1" type="ORF">RFULGI_LOCUS18470</name>
</gene>
<evidence type="ECO:0000313" key="2">
    <source>
        <dbReference type="Proteomes" id="UP000789396"/>
    </source>
</evidence>
<feature type="non-terminal residue" evidence="1">
    <location>
        <position position="98"/>
    </location>
</feature>
<evidence type="ECO:0000313" key="1">
    <source>
        <dbReference type="EMBL" id="CAG8808280.1"/>
    </source>
</evidence>
<dbReference type="OrthoDB" id="2439485at2759"/>
<dbReference type="Proteomes" id="UP000789396">
    <property type="component" value="Unassembled WGS sequence"/>
</dbReference>
<dbReference type="EMBL" id="CAJVPZ010081150">
    <property type="protein sequence ID" value="CAG8808280.1"/>
    <property type="molecule type" value="Genomic_DNA"/>
</dbReference>
<sequence>PKKRRWEVNGAIQPNIVHAVYFVDPTEESRPLLEKIQEGQFVALHGARASGKSTRVHQIQKQLNDEGYPFKNPNFTLEQVQFLYKEFEDEYNLTIDQE</sequence>
<name>A0A9N9PCT5_9GLOM</name>
<protein>
    <submittedName>
        <fullName evidence="1">3356_t:CDS:1</fullName>
    </submittedName>
</protein>